<evidence type="ECO:0000256" key="7">
    <source>
        <dbReference type="ARBA" id="ARBA00023268"/>
    </source>
</evidence>
<evidence type="ECO:0000256" key="9">
    <source>
        <dbReference type="PIRSR" id="PIRSR036684-2"/>
    </source>
</evidence>
<evidence type="ECO:0000256" key="2">
    <source>
        <dbReference type="ARBA" id="ARBA00001946"/>
    </source>
</evidence>
<dbReference type="SMART" id="SM01274">
    <property type="entry name" value="malic"/>
    <property type="match status" value="1"/>
</dbReference>
<keyword evidence="6" id="KW-0560">Oxidoreductase</keyword>
<evidence type="ECO:0000259" key="12">
    <source>
        <dbReference type="SMART" id="SM01274"/>
    </source>
</evidence>
<keyword evidence="7" id="KW-0511">Multifunctional enzyme</keyword>
<sequence>MTEKLSDKSPTDNSAFEKEALEFHQKGRPGKIEVVSTKDCNTEKALSLAYSPGVAVPCKVIAKNPEKVFDYTSKGNLVAVISDGTAVLGLGNIGPLASKPVMEGKGILFKNFAGIDVFDIEVKSSSPAEFINAIKTLEPTFGGINLEDIKAPECFEIEETLKKEMNIPVFHDDQHGTAIVSGAALINATHIVGKKLSEINLVVNGAGASAIACTKIFISLGVKKENVLMCDSSGVIYKGRTQGMNKYKEEFANSTEKRTLADALNGADVFVGLSVAGAVTGEMIKVMAKDPIIFAMANPDPEITPAQARAARPDAIVATGRSDYPNQVNNVLGFPSIFRGALDTRSTQINEEMKLAACHALAQLARQGVPDNVSASYGGQKFKFGREYLIPKPFDTRVLMWVAPAVAKAAMDSKVAQKPIADWNAYRDQLESIQGPQKVFIRSAVHRVHENAERLGYLPKIVFPEGTSSKILMAIRTCIEEKICRPVVIGNPEQIKQKAKSHDIDLTDVEILDHSNDPKFPLYVEELYKRRQRKGITTKEAERLMSDPNYFASMMIDRGDADGMINGAATNYADAVKPILHTVGLAKDAVPAGLNIVLADNKLLFFADTTVNFNPTAEQLARIAVQTAQVAEYFGQKPRIAMLSFSNFSGADGTPAKMKKAAELAKKLRPDLSIDGDMQADTAINSEIQQRIFPFSDLKGEANILVFPNLESANISYKLLQQIGKVEVLGPFLLGSRRAANVLQRTTTVETIFSSVVLTALESQFITDWRNKKH</sequence>
<proteinExistence type="inferred from homology"/>
<evidence type="ECO:0000256" key="5">
    <source>
        <dbReference type="ARBA" id="ARBA00022723"/>
    </source>
</evidence>
<feature type="binding site" evidence="9">
    <location>
        <position position="148"/>
    </location>
    <ligand>
        <name>a divalent metal cation</name>
        <dbReference type="ChEBI" id="CHEBI:60240"/>
    </ligand>
</feature>
<dbReference type="EMBL" id="CP003537">
    <property type="protein sequence ID" value="AGH95298.1"/>
    <property type="molecule type" value="Genomic_DNA"/>
</dbReference>
<evidence type="ECO:0000259" key="11">
    <source>
        <dbReference type="SMART" id="SM00919"/>
    </source>
</evidence>
<dbReference type="SUPFAM" id="SSF51735">
    <property type="entry name" value="NAD(P)-binding Rossmann-fold domains"/>
    <property type="match status" value="1"/>
</dbReference>
<comment type="cofactor">
    <cofactor evidence="1">
        <name>Mn(2+)</name>
        <dbReference type="ChEBI" id="CHEBI:29035"/>
    </cofactor>
</comment>
<dbReference type="STRING" id="1184267.A11Q_1082"/>
<dbReference type="PATRIC" id="fig|1184267.3.peg.1095"/>
<evidence type="ECO:0000256" key="4">
    <source>
        <dbReference type="ARBA" id="ARBA00008756"/>
    </source>
</evidence>
<dbReference type="Gene3D" id="3.40.50.720">
    <property type="entry name" value="NAD(P)-binding Rossmann-like Domain"/>
    <property type="match status" value="1"/>
</dbReference>
<dbReference type="InterPro" id="IPR002505">
    <property type="entry name" value="PTA_PTB"/>
</dbReference>
<name>M4V7U7_9BACT</name>
<dbReference type="GO" id="GO:0051287">
    <property type="term" value="F:NAD binding"/>
    <property type="evidence" value="ECO:0007669"/>
    <property type="project" value="InterPro"/>
</dbReference>
<reference evidence="13 14" key="1">
    <citation type="journal article" date="2013" name="ISME J.">
        <title>By their genes ye shall know them: genomic signatures of predatory bacteria.</title>
        <authorList>
            <person name="Pasternak Z."/>
            <person name="Pietrokovski S."/>
            <person name="Rotem O."/>
            <person name="Gophna U."/>
            <person name="Lurie-Weinberger M.N."/>
            <person name="Jurkevitch E."/>
        </authorList>
    </citation>
    <scope>NUCLEOTIDE SEQUENCE [LARGE SCALE GENOMIC DNA]</scope>
    <source>
        <strain evidence="13 14">JSS</strain>
    </source>
</reference>
<feature type="binding site" evidence="9">
    <location>
        <position position="147"/>
    </location>
    <ligand>
        <name>a divalent metal cation</name>
        <dbReference type="ChEBI" id="CHEBI:60240"/>
    </ligand>
</feature>
<dbReference type="PANTHER" id="PTHR43237">
    <property type="entry name" value="NADP-DEPENDENT MALIC ENZYME"/>
    <property type="match status" value="1"/>
</dbReference>
<dbReference type="PANTHER" id="PTHR43237:SF4">
    <property type="entry name" value="NADP-DEPENDENT MALIC ENZYME"/>
    <property type="match status" value="1"/>
</dbReference>
<dbReference type="Proteomes" id="UP000012040">
    <property type="component" value="Chromosome"/>
</dbReference>
<protein>
    <submittedName>
        <fullName evidence="13">NADP-dependent malate dehydrogenase</fullName>
    </submittedName>
</protein>
<dbReference type="Pfam" id="PF00390">
    <property type="entry name" value="malic"/>
    <property type="match status" value="1"/>
</dbReference>
<dbReference type="InterPro" id="IPR012301">
    <property type="entry name" value="Malic_N_dom"/>
</dbReference>
<evidence type="ECO:0000256" key="8">
    <source>
        <dbReference type="PIRSR" id="PIRSR036684-1"/>
    </source>
</evidence>
<dbReference type="GO" id="GO:0016746">
    <property type="term" value="F:acyltransferase activity"/>
    <property type="evidence" value="ECO:0007669"/>
    <property type="project" value="InterPro"/>
</dbReference>
<dbReference type="OrthoDB" id="5287223at2"/>
<dbReference type="InterPro" id="IPR045213">
    <property type="entry name" value="Malic_NAD-bd_bact_type"/>
</dbReference>
<gene>
    <name evidence="13" type="ORF">A11Q_1082</name>
</gene>
<dbReference type="SUPFAM" id="SSF53223">
    <property type="entry name" value="Aminoacid dehydrogenase-like, N-terminal domain"/>
    <property type="match status" value="1"/>
</dbReference>
<dbReference type="InterPro" id="IPR051674">
    <property type="entry name" value="Malate_Decarboxylase"/>
</dbReference>
<dbReference type="FunFam" id="3.40.50.720:FF:000095">
    <property type="entry name" value="NADP-dependent malic enzyme"/>
    <property type="match status" value="1"/>
</dbReference>
<dbReference type="InterPro" id="IPR042112">
    <property type="entry name" value="P_AcTrfase_dom2"/>
</dbReference>
<evidence type="ECO:0000256" key="6">
    <source>
        <dbReference type="ARBA" id="ARBA00023002"/>
    </source>
</evidence>
<evidence type="ECO:0000256" key="3">
    <source>
        <dbReference type="ARBA" id="ARBA00007686"/>
    </source>
</evidence>
<organism evidence="13 14">
    <name type="scientific">Pseudobdellovibrio exovorus JSS</name>
    <dbReference type="NCBI Taxonomy" id="1184267"/>
    <lineage>
        <taxon>Bacteria</taxon>
        <taxon>Pseudomonadati</taxon>
        <taxon>Bdellovibrionota</taxon>
        <taxon>Bdellovibrionia</taxon>
        <taxon>Bdellovibrionales</taxon>
        <taxon>Pseudobdellovibrionaceae</taxon>
        <taxon>Pseudobdellovibrio</taxon>
    </lineage>
</organism>
<dbReference type="InterPro" id="IPR037062">
    <property type="entry name" value="Malic_N_dom_sf"/>
</dbReference>
<dbReference type="InterPro" id="IPR042113">
    <property type="entry name" value="P_AcTrfase_dom1"/>
</dbReference>
<dbReference type="FunFam" id="3.40.50.10380:FF:000003">
    <property type="entry name" value="NADP-dependent malic enzyme"/>
    <property type="match status" value="1"/>
</dbReference>
<dbReference type="eggNOG" id="COG0281">
    <property type="taxonomic scope" value="Bacteria"/>
</dbReference>
<accession>M4V7U7</accession>
<feature type="domain" description="Malic enzyme NAD-binding" evidence="11">
    <location>
        <begin position="174"/>
        <end position="411"/>
    </location>
</feature>
<feature type="binding site" evidence="10">
    <location>
        <position position="173"/>
    </location>
    <ligand>
        <name>a divalent metal cation</name>
        <dbReference type="ChEBI" id="CHEBI:60240"/>
    </ligand>
</feature>
<comment type="cofactor">
    <cofactor evidence="2">
        <name>Mg(2+)</name>
        <dbReference type="ChEBI" id="CHEBI:18420"/>
    </cofactor>
</comment>
<evidence type="ECO:0000256" key="1">
    <source>
        <dbReference type="ARBA" id="ARBA00001936"/>
    </source>
</evidence>
<evidence type="ECO:0000313" key="13">
    <source>
        <dbReference type="EMBL" id="AGH95298.1"/>
    </source>
</evidence>
<dbReference type="InterPro" id="IPR012302">
    <property type="entry name" value="Malic_NAD-bd"/>
</dbReference>
<keyword evidence="10" id="KW-0521">NADP</keyword>
<dbReference type="GO" id="GO:0046872">
    <property type="term" value="F:metal ion binding"/>
    <property type="evidence" value="ECO:0007669"/>
    <property type="project" value="UniProtKB-KW"/>
</dbReference>
<dbReference type="GO" id="GO:0016616">
    <property type="term" value="F:oxidoreductase activity, acting on the CH-OH group of donors, NAD or NADP as acceptor"/>
    <property type="evidence" value="ECO:0007669"/>
    <property type="project" value="InterPro"/>
</dbReference>
<feature type="active site" description="Proton acceptor" evidence="8">
    <location>
        <position position="105"/>
    </location>
</feature>
<dbReference type="Gene3D" id="3.40.50.10950">
    <property type="match status" value="1"/>
</dbReference>
<dbReference type="PIRSF" id="PIRSF036684">
    <property type="entry name" value="ME_PTA"/>
    <property type="match status" value="1"/>
</dbReference>
<dbReference type="Gene3D" id="3.40.50.10750">
    <property type="entry name" value="Isocitrate/Isopropylmalate dehydrogenase-like"/>
    <property type="match status" value="1"/>
</dbReference>
<comment type="similarity">
    <text evidence="4">In the C-terminal section; belongs to the phosphate acetyltransferase and butyryltransferase family.</text>
</comment>
<evidence type="ECO:0000256" key="10">
    <source>
        <dbReference type="PIRSR" id="PIRSR036684-3"/>
    </source>
</evidence>
<dbReference type="GO" id="GO:0006108">
    <property type="term" value="P:malate metabolic process"/>
    <property type="evidence" value="ECO:0007669"/>
    <property type="project" value="InterPro"/>
</dbReference>
<keyword evidence="14" id="KW-1185">Reference proteome</keyword>
<comment type="similarity">
    <text evidence="3">In the N-terminal section; belongs to the malic enzymes family.</text>
</comment>
<evidence type="ECO:0000313" key="14">
    <source>
        <dbReference type="Proteomes" id="UP000012040"/>
    </source>
</evidence>
<dbReference type="HOGENOM" id="CLU_012366_0_0_7"/>
<dbReference type="CDD" id="cd05311">
    <property type="entry name" value="NAD_bind_2_malic_enz"/>
    <property type="match status" value="1"/>
</dbReference>
<feature type="binding site" evidence="10">
    <location>
        <begin position="87"/>
        <end position="94"/>
    </location>
    <ligand>
        <name>NADP(+)</name>
        <dbReference type="ChEBI" id="CHEBI:58349"/>
    </ligand>
</feature>
<dbReference type="eggNOG" id="COG0280">
    <property type="taxonomic scope" value="Bacteria"/>
</dbReference>
<dbReference type="SMART" id="SM00919">
    <property type="entry name" value="Malic_M"/>
    <property type="match status" value="1"/>
</dbReference>
<dbReference type="AlphaFoldDB" id="M4V7U7"/>
<dbReference type="InterPro" id="IPR012188">
    <property type="entry name" value="ME_PTA"/>
</dbReference>
<dbReference type="Gene3D" id="3.40.50.10380">
    <property type="entry name" value="Malic enzyme, N-terminal domain"/>
    <property type="match status" value="1"/>
</dbReference>
<dbReference type="InterPro" id="IPR036291">
    <property type="entry name" value="NAD(P)-bd_dom_sf"/>
</dbReference>
<dbReference type="RefSeq" id="WP_015469788.1">
    <property type="nucleotide sequence ID" value="NC_020813.1"/>
</dbReference>
<dbReference type="KEGG" id="bex:A11Q_1082"/>
<keyword evidence="5 9" id="KW-0479">Metal-binding</keyword>
<dbReference type="InterPro" id="IPR046346">
    <property type="entry name" value="Aminoacid_DH-like_N_sf"/>
</dbReference>
<dbReference type="SUPFAM" id="SSF53659">
    <property type="entry name" value="Isocitrate/Isopropylmalate dehydrogenase-like"/>
    <property type="match status" value="1"/>
</dbReference>
<feature type="domain" description="Malic enzyme N-terminal" evidence="12">
    <location>
        <begin position="29"/>
        <end position="162"/>
    </location>
</feature>
<dbReference type="Pfam" id="PF03949">
    <property type="entry name" value="Malic_M"/>
    <property type="match status" value="1"/>
</dbReference>
<feature type="binding site" evidence="10">
    <location>
        <position position="298"/>
    </location>
    <ligand>
        <name>a divalent metal cation</name>
        <dbReference type="ChEBI" id="CHEBI:60240"/>
    </ligand>
</feature>
<dbReference type="Pfam" id="PF01515">
    <property type="entry name" value="PTA_PTB"/>
    <property type="match status" value="1"/>
</dbReference>
<dbReference type="GO" id="GO:0004470">
    <property type="term" value="F:malic enzyme activity"/>
    <property type="evidence" value="ECO:0007669"/>
    <property type="project" value="InterPro"/>
</dbReference>